<reference evidence="1" key="1">
    <citation type="submission" date="2013-07" db="EMBL/GenBank/DDBJ databases">
        <title>The genome of an arbuscular mycorrhizal fungus provides insights into the evolution of the oldest plant symbiosis.</title>
        <authorList>
            <consortium name="DOE Joint Genome Institute"/>
            <person name="Tisserant E."/>
            <person name="Malbreil M."/>
            <person name="Kuo A."/>
            <person name="Kohler A."/>
            <person name="Symeonidi A."/>
            <person name="Balestrini R."/>
            <person name="Charron P."/>
            <person name="Duensing N."/>
            <person name="Frei-dit-Frey N."/>
            <person name="Gianinazzi-Pearson V."/>
            <person name="Gilbert B."/>
            <person name="Handa Y."/>
            <person name="Hijri M."/>
            <person name="Kaul R."/>
            <person name="Kawaguchi M."/>
            <person name="Krajinski F."/>
            <person name="Lammers P."/>
            <person name="Lapierre D."/>
            <person name="Masclaux F.G."/>
            <person name="Murat C."/>
            <person name="Morin E."/>
            <person name="Ndikumana S."/>
            <person name="Pagni M."/>
            <person name="Petitpierre D."/>
            <person name="Requena N."/>
            <person name="Rosikiewicz P."/>
            <person name="Riley R."/>
            <person name="Saito K."/>
            <person name="San Clemente H."/>
            <person name="Shapiro H."/>
            <person name="van Tuinen D."/>
            <person name="Becard G."/>
            <person name="Bonfante P."/>
            <person name="Paszkowski U."/>
            <person name="Shachar-Hill Y."/>
            <person name="Young J.P."/>
            <person name="Sanders I.R."/>
            <person name="Henrissat B."/>
            <person name="Rensing S.A."/>
            <person name="Grigoriev I.V."/>
            <person name="Corradi N."/>
            <person name="Roux C."/>
            <person name="Martin F."/>
        </authorList>
    </citation>
    <scope>NUCLEOTIDE SEQUENCE</scope>
    <source>
        <strain evidence="1">DAOM 197198</strain>
    </source>
</reference>
<protein>
    <submittedName>
        <fullName evidence="1">Uncharacterized protein</fullName>
    </submittedName>
</protein>
<organism evidence="1">
    <name type="scientific">Rhizophagus irregularis (strain DAOM 181602 / DAOM 197198 / MUCL 43194)</name>
    <name type="common">Arbuscular mycorrhizal fungus</name>
    <name type="synonym">Glomus intraradices</name>
    <dbReference type="NCBI Taxonomy" id="747089"/>
    <lineage>
        <taxon>Eukaryota</taxon>
        <taxon>Fungi</taxon>
        <taxon>Fungi incertae sedis</taxon>
        <taxon>Mucoromycota</taxon>
        <taxon>Glomeromycotina</taxon>
        <taxon>Glomeromycetes</taxon>
        <taxon>Glomerales</taxon>
        <taxon>Glomeraceae</taxon>
        <taxon>Rhizophagus</taxon>
    </lineage>
</organism>
<dbReference type="HOGENOM" id="CLU_085147_1_0_1"/>
<dbReference type="AlphaFoldDB" id="U9TSP3"/>
<sequence length="88" mass="10231">MERNSIQSESSLFNNFENNEFASNNSILLELEEDGYITPNEKVEVLTKDLTKLKYLFALKLLFENPLNQFLPEIQHLLIIMKNGVLLD</sequence>
<proteinExistence type="predicted"/>
<accession>U9TSP3</accession>
<dbReference type="EMBL" id="KI286279">
    <property type="protein sequence ID" value="ESA11189.1"/>
    <property type="molecule type" value="Genomic_DNA"/>
</dbReference>
<gene>
    <name evidence="1" type="ORF">GLOINDRAFT_28576</name>
</gene>
<name>U9TSP3_RHIID</name>
<evidence type="ECO:0000313" key="1">
    <source>
        <dbReference type="EMBL" id="ESA11189.1"/>
    </source>
</evidence>